<evidence type="ECO:0000313" key="2">
    <source>
        <dbReference type="EMBL" id="TCL73177.1"/>
    </source>
</evidence>
<comment type="caution">
    <text evidence="2">The sequence shown here is derived from an EMBL/GenBank/DDBJ whole genome shotgun (WGS) entry which is preliminary data.</text>
</comment>
<feature type="transmembrane region" description="Helical" evidence="1">
    <location>
        <begin position="47"/>
        <end position="67"/>
    </location>
</feature>
<feature type="transmembrane region" description="Helical" evidence="1">
    <location>
        <begin position="76"/>
        <end position="99"/>
    </location>
</feature>
<feature type="transmembrane region" description="Helical" evidence="1">
    <location>
        <begin position="228"/>
        <end position="249"/>
    </location>
</feature>
<dbReference type="OrthoDB" id="2080989at2"/>
<dbReference type="EMBL" id="SLUN01000005">
    <property type="protein sequence ID" value="TCL73177.1"/>
    <property type="molecule type" value="Genomic_DNA"/>
</dbReference>
<evidence type="ECO:0000313" key="3">
    <source>
        <dbReference type="Proteomes" id="UP000295008"/>
    </source>
</evidence>
<keyword evidence="1" id="KW-0812">Transmembrane</keyword>
<keyword evidence="1" id="KW-1133">Transmembrane helix</keyword>
<accession>A0A4V2QFT4</accession>
<feature type="transmembrane region" description="Helical" evidence="1">
    <location>
        <begin position="151"/>
        <end position="176"/>
    </location>
</feature>
<organism evidence="2 3">
    <name type="scientific">Hydrogenispora ethanolica</name>
    <dbReference type="NCBI Taxonomy" id="1082276"/>
    <lineage>
        <taxon>Bacteria</taxon>
        <taxon>Bacillati</taxon>
        <taxon>Bacillota</taxon>
        <taxon>Hydrogenispora</taxon>
    </lineage>
</organism>
<feature type="transmembrane region" description="Helical" evidence="1">
    <location>
        <begin position="196"/>
        <end position="216"/>
    </location>
</feature>
<protein>
    <submittedName>
        <fullName evidence="2">Uncharacterized protein</fullName>
    </submittedName>
</protein>
<keyword evidence="3" id="KW-1185">Reference proteome</keyword>
<name>A0A4V2QFT4_HYDET</name>
<feature type="transmembrane region" description="Helical" evidence="1">
    <location>
        <begin position="12"/>
        <end position="35"/>
    </location>
</feature>
<sequence length="292" mass="31425">MLRSWLKWVWKIGVAATVYTAATLVGGGLLAGLGAPFPEMKGDPNRLLLFVFLSGLLIAAVAGPAVAKTGFSRIRVCFAVCGMLFLNSVAQMLEAIYFAPGMISRNTACTLLAQQLLVAFLTGMAMACLFGGGPRSTRWETKRGRPWYDWLWRFAAGSGSYVVFYYLFGALSFALFTGVYYRGRGNGLHVPGPLEILAVEPVRALLLVASVSPLILRLQYPLRRRAGTVGLLLFTVGGLVPMLLASGSLPPGILIPGTVEMFFQNFLTGVTATLFMAGGGRKVRIRPLHSGL</sequence>
<proteinExistence type="predicted"/>
<reference evidence="2 3" key="1">
    <citation type="submission" date="2019-03" db="EMBL/GenBank/DDBJ databases">
        <title>Genomic Encyclopedia of Type Strains, Phase IV (KMG-IV): sequencing the most valuable type-strain genomes for metagenomic binning, comparative biology and taxonomic classification.</title>
        <authorList>
            <person name="Goeker M."/>
        </authorList>
    </citation>
    <scope>NUCLEOTIDE SEQUENCE [LARGE SCALE GENOMIC DNA]</scope>
    <source>
        <strain evidence="2 3">LX-B</strain>
    </source>
</reference>
<gene>
    <name evidence="2" type="ORF">EDC14_100539</name>
</gene>
<dbReference type="RefSeq" id="WP_132013336.1">
    <property type="nucleotide sequence ID" value="NZ_SLUN01000005.1"/>
</dbReference>
<feature type="transmembrane region" description="Helical" evidence="1">
    <location>
        <begin position="111"/>
        <end position="130"/>
    </location>
</feature>
<evidence type="ECO:0000256" key="1">
    <source>
        <dbReference type="SAM" id="Phobius"/>
    </source>
</evidence>
<keyword evidence="1" id="KW-0472">Membrane</keyword>
<feature type="transmembrane region" description="Helical" evidence="1">
    <location>
        <begin position="261"/>
        <end position="280"/>
    </location>
</feature>
<dbReference type="AlphaFoldDB" id="A0A4V2QFT4"/>
<dbReference type="Proteomes" id="UP000295008">
    <property type="component" value="Unassembled WGS sequence"/>
</dbReference>